<evidence type="ECO:0000313" key="16">
    <source>
        <dbReference type="Proteomes" id="UP001652623"/>
    </source>
</evidence>
<dbReference type="GeneID" id="125420698"/>
<feature type="transmembrane region" description="Helical" evidence="14">
    <location>
        <begin position="605"/>
        <end position="624"/>
    </location>
</feature>
<organism evidence="16 17">
    <name type="scientific">Ziziphus jujuba</name>
    <name type="common">Chinese jujube</name>
    <name type="synonym">Ziziphus sativa</name>
    <dbReference type="NCBI Taxonomy" id="326968"/>
    <lineage>
        <taxon>Eukaryota</taxon>
        <taxon>Viridiplantae</taxon>
        <taxon>Streptophyta</taxon>
        <taxon>Embryophyta</taxon>
        <taxon>Tracheophyta</taxon>
        <taxon>Spermatophyta</taxon>
        <taxon>Magnoliopsida</taxon>
        <taxon>eudicotyledons</taxon>
        <taxon>Gunneridae</taxon>
        <taxon>Pentapetalae</taxon>
        <taxon>rosids</taxon>
        <taxon>fabids</taxon>
        <taxon>Rosales</taxon>
        <taxon>Rhamnaceae</taxon>
        <taxon>Paliureae</taxon>
        <taxon>Ziziphus</taxon>
    </lineage>
</organism>
<dbReference type="InterPro" id="IPR044440">
    <property type="entry name" value="GABAb_receptor_plant_PBP1"/>
</dbReference>
<dbReference type="Pfam" id="PF10613">
    <property type="entry name" value="Lig_chan-Glu_bd"/>
    <property type="match status" value="1"/>
</dbReference>
<accession>A0ABM3I8X3</accession>
<sequence>MESKPHVVGVGVILNLASPLGQMAEGYISMAVSDFYAIHANYRTRLALSVKDSVGDVVEAASAALELINDEQVQAIIGPQTSTEAKFLIDLGDRAQIPIISFSATSPSLSPTQNPFFIRTAQDDCSQVKALTSIVETYGWKEVILIYEDIEYGNGLIPYLTDALQVISIRVPHRSIISPNSSQFEILKQLNMIMARETRILLVHVSASLGSKLFRLAKQIGMMSEGYAWIITKGLSSLLDPLRKKVFGSMHGVVGVRPYLPNSKRLQDFKTRWNKTSGDINLFGLWAYDTVWALAMAAESLTPTALVSHNSSINSIEPFGLRVSKSGPQFLQKLLNIKFEGLSGEFNLIRGQLKPTDYEIINIRGKLGERVIGNWSLENGIPHGLDQSVKIVRKPIIWPGNTKVPPKGWVKPVFGTKLRIGIPIAPAGFKEFLKIEWDPHTDEPSFSGFSYDIFLAALDKLPFALPHKFIPFANSFRQNNGTYDELLYQIKLKKFDAVVGDTTIVANRTKYVDFTLPYTESGVSMVVKVKKDETKNIWIFLRPLKWDLWLSIGVAFILTGIVIWFLEHHTNEEFRSPQKKIPGTILWFSISTLVFANSEKLKNKWSRVVVVIWVFVVLIFTQSYTASLASMLTVQKLQPAISDIDELRRNDHFVGYLKNSYVKELLTKQLNFSESRLRSYESPEEYNDAMSKGSKNGGIDAIFEEIPYVKVFLSRYCSKYRVVGPTYKSAGFGFAFPIGAPLVSYISKAILNITQDPNKMQELETKNLERGIKCEYPGSTFSSDDYPSLSVYSFSGLFIITGIASVFSYLIHLIKLRGKRLSAMNVIHPDSPLCLWSVVTRREKSCRRDLPHNLSARAEAANNGDHLQSPPTAFEQETVKIGKVGEENEIHYIDYSRHIYGCA</sequence>
<dbReference type="InterPro" id="IPR017103">
    <property type="entry name" value="Iontropic_Glu_rcpt_pln"/>
</dbReference>
<evidence type="ECO:0000256" key="12">
    <source>
        <dbReference type="ARBA" id="ARBA00023303"/>
    </source>
</evidence>
<feature type="domain" description="Ionotropic glutamate receptor C-terminal" evidence="15">
    <location>
        <begin position="417"/>
        <end position="770"/>
    </location>
</feature>
<dbReference type="InterPro" id="IPR019594">
    <property type="entry name" value="Glu/Gly-bd"/>
</dbReference>
<keyword evidence="7 13" id="KW-0406">Ion transport</keyword>
<reference evidence="16" key="1">
    <citation type="submission" date="2025-05" db="UniProtKB">
        <authorList>
            <consortium name="RefSeq"/>
        </authorList>
    </citation>
    <scope>NUCLEOTIDE SEQUENCE [LARGE SCALE GENOMIC DNA]</scope>
</reference>
<dbReference type="SUPFAM" id="SSF53850">
    <property type="entry name" value="Periplasmic binding protein-like II"/>
    <property type="match status" value="1"/>
</dbReference>
<protein>
    <recommendedName>
        <fullName evidence="13">Glutamate receptor</fullName>
    </recommendedName>
</protein>
<dbReference type="SUPFAM" id="SSF53822">
    <property type="entry name" value="Periplasmic binding protein-like I"/>
    <property type="match status" value="1"/>
</dbReference>
<dbReference type="Proteomes" id="UP001652623">
    <property type="component" value="Chromosome 1"/>
</dbReference>
<comment type="subcellular location">
    <subcellularLocation>
        <location evidence="1">Membrane</location>
        <topology evidence="1">Multi-pass membrane protein</topology>
    </subcellularLocation>
</comment>
<keyword evidence="3 13" id="KW-0813">Transport</keyword>
<keyword evidence="5" id="KW-0732">Signal</keyword>
<name>A0ABM3I8X3_ZIZJJ</name>
<keyword evidence="6 14" id="KW-1133">Transmembrane helix</keyword>
<proteinExistence type="inferred from homology"/>
<evidence type="ECO:0000256" key="10">
    <source>
        <dbReference type="ARBA" id="ARBA00023180"/>
    </source>
</evidence>
<evidence type="ECO:0000256" key="14">
    <source>
        <dbReference type="SAM" id="Phobius"/>
    </source>
</evidence>
<dbReference type="Gene3D" id="3.40.190.10">
    <property type="entry name" value="Periplasmic binding protein-like II"/>
    <property type="match status" value="1"/>
</dbReference>
<keyword evidence="12 13" id="KW-0407">Ion channel</keyword>
<keyword evidence="10" id="KW-0325">Glycoprotein</keyword>
<dbReference type="InterPro" id="IPR015683">
    <property type="entry name" value="Ionotropic_Glu_rcpt"/>
</dbReference>
<dbReference type="Pfam" id="PF00060">
    <property type="entry name" value="Lig_chan"/>
    <property type="match status" value="1"/>
</dbReference>
<dbReference type="Gene3D" id="3.40.50.2300">
    <property type="match status" value="2"/>
</dbReference>
<evidence type="ECO:0000256" key="9">
    <source>
        <dbReference type="ARBA" id="ARBA00023170"/>
    </source>
</evidence>
<evidence type="ECO:0000256" key="6">
    <source>
        <dbReference type="ARBA" id="ARBA00022989"/>
    </source>
</evidence>
<dbReference type="PIRSF" id="PIRSF037090">
    <property type="entry name" value="Iontro_Glu-like_rcpt_pln"/>
    <property type="match status" value="1"/>
</dbReference>
<dbReference type="SMART" id="SM00079">
    <property type="entry name" value="PBPe"/>
    <property type="match status" value="1"/>
</dbReference>
<evidence type="ECO:0000256" key="5">
    <source>
        <dbReference type="ARBA" id="ARBA00022729"/>
    </source>
</evidence>
<gene>
    <name evidence="17" type="primary">LOC125420698</name>
</gene>
<keyword evidence="8 13" id="KW-0472">Membrane</keyword>
<feature type="transmembrane region" description="Helical" evidence="14">
    <location>
        <begin position="581"/>
        <end position="598"/>
    </location>
</feature>
<dbReference type="Gene3D" id="1.10.287.70">
    <property type="match status" value="1"/>
</dbReference>
<evidence type="ECO:0000256" key="2">
    <source>
        <dbReference type="ARBA" id="ARBA00008685"/>
    </source>
</evidence>
<keyword evidence="16" id="KW-1185">Reference proteome</keyword>
<evidence type="ECO:0000256" key="3">
    <source>
        <dbReference type="ARBA" id="ARBA00022448"/>
    </source>
</evidence>
<dbReference type="Pfam" id="PF01094">
    <property type="entry name" value="ANF_receptor"/>
    <property type="match status" value="1"/>
</dbReference>
<dbReference type="InterPro" id="IPR001828">
    <property type="entry name" value="ANF_lig-bd_rcpt"/>
</dbReference>
<evidence type="ECO:0000256" key="4">
    <source>
        <dbReference type="ARBA" id="ARBA00022692"/>
    </source>
</evidence>
<dbReference type="PANTHER" id="PTHR34836:SF7">
    <property type="entry name" value="RECEPTOR LIGAND BINDING REGION DOMAIN-CONTAINING PROTEIN"/>
    <property type="match status" value="1"/>
</dbReference>
<evidence type="ECO:0000313" key="17">
    <source>
        <dbReference type="RefSeq" id="XP_048323497.2"/>
    </source>
</evidence>
<feature type="transmembrane region" description="Helical" evidence="14">
    <location>
        <begin position="791"/>
        <end position="814"/>
    </location>
</feature>
<comment type="function">
    <text evidence="13">Glutamate-gated receptor that probably acts as non-selective cation channel.</text>
</comment>
<evidence type="ECO:0000256" key="11">
    <source>
        <dbReference type="ARBA" id="ARBA00023286"/>
    </source>
</evidence>
<dbReference type="CDD" id="cd19990">
    <property type="entry name" value="PBP1_GABAb_receptor_plant"/>
    <property type="match status" value="1"/>
</dbReference>
<dbReference type="InterPro" id="IPR001320">
    <property type="entry name" value="Iontro_rcpt_C"/>
</dbReference>
<reference evidence="17" key="2">
    <citation type="submission" date="2025-08" db="UniProtKB">
        <authorList>
            <consortium name="RefSeq"/>
        </authorList>
    </citation>
    <scope>IDENTIFICATION</scope>
    <source>
        <tissue evidence="17">Seedling</tissue>
    </source>
</reference>
<evidence type="ECO:0000256" key="7">
    <source>
        <dbReference type="ARBA" id="ARBA00023065"/>
    </source>
</evidence>
<dbReference type="RefSeq" id="XP_048323497.2">
    <property type="nucleotide sequence ID" value="XM_048467540.2"/>
</dbReference>
<keyword evidence="11 13" id="KW-1071">Ligand-gated ion channel</keyword>
<evidence type="ECO:0000256" key="1">
    <source>
        <dbReference type="ARBA" id="ARBA00004141"/>
    </source>
</evidence>
<feature type="transmembrane region" description="Helical" evidence="14">
    <location>
        <begin position="548"/>
        <end position="566"/>
    </location>
</feature>
<keyword evidence="4 14" id="KW-0812">Transmembrane</keyword>
<evidence type="ECO:0000256" key="13">
    <source>
        <dbReference type="PIRNR" id="PIRNR037090"/>
    </source>
</evidence>
<dbReference type="PANTHER" id="PTHR34836">
    <property type="entry name" value="OS06G0188250 PROTEIN"/>
    <property type="match status" value="1"/>
</dbReference>
<evidence type="ECO:0000256" key="8">
    <source>
        <dbReference type="ARBA" id="ARBA00023136"/>
    </source>
</evidence>
<evidence type="ECO:0000259" key="15">
    <source>
        <dbReference type="SMART" id="SM00079"/>
    </source>
</evidence>
<dbReference type="CDD" id="cd13686">
    <property type="entry name" value="GluR_Plant"/>
    <property type="match status" value="1"/>
</dbReference>
<keyword evidence="9 13" id="KW-0675">Receptor</keyword>
<comment type="similarity">
    <text evidence="2 13">Belongs to the glutamate-gated ion channel (TC 1.A.10.1) family.</text>
</comment>
<dbReference type="InterPro" id="IPR028082">
    <property type="entry name" value="Peripla_BP_I"/>
</dbReference>